<organism evidence="2 3">
    <name type="scientific">Leucosporidium creatinivorum</name>
    <dbReference type="NCBI Taxonomy" id="106004"/>
    <lineage>
        <taxon>Eukaryota</taxon>
        <taxon>Fungi</taxon>
        <taxon>Dikarya</taxon>
        <taxon>Basidiomycota</taxon>
        <taxon>Pucciniomycotina</taxon>
        <taxon>Microbotryomycetes</taxon>
        <taxon>Leucosporidiales</taxon>
        <taxon>Leucosporidium</taxon>
    </lineage>
</organism>
<feature type="region of interest" description="Disordered" evidence="1">
    <location>
        <begin position="1"/>
        <end position="38"/>
    </location>
</feature>
<reference evidence="2 3" key="1">
    <citation type="submission" date="2016-07" db="EMBL/GenBank/DDBJ databases">
        <title>Pervasive Adenine N6-methylation of Active Genes in Fungi.</title>
        <authorList>
            <consortium name="DOE Joint Genome Institute"/>
            <person name="Mondo S.J."/>
            <person name="Dannebaum R.O."/>
            <person name="Kuo R.C."/>
            <person name="Labutti K."/>
            <person name="Haridas S."/>
            <person name="Kuo A."/>
            <person name="Salamov A."/>
            <person name="Ahrendt S.R."/>
            <person name="Lipzen A."/>
            <person name="Sullivan W."/>
            <person name="Andreopoulos W.B."/>
            <person name="Clum A."/>
            <person name="Lindquist E."/>
            <person name="Daum C."/>
            <person name="Ramamoorthy G.K."/>
            <person name="Gryganskyi A."/>
            <person name="Culley D."/>
            <person name="Magnuson J.K."/>
            <person name="James T.Y."/>
            <person name="O'Malley M.A."/>
            <person name="Stajich J.E."/>
            <person name="Spatafora J.W."/>
            <person name="Visel A."/>
            <person name="Grigoriev I.V."/>
        </authorList>
    </citation>
    <scope>NUCLEOTIDE SEQUENCE [LARGE SCALE GENOMIC DNA]</scope>
    <source>
        <strain evidence="2 3">62-1032</strain>
    </source>
</reference>
<dbReference type="AlphaFoldDB" id="A0A1Y2G0T7"/>
<accession>A0A1Y2G0T7</accession>
<gene>
    <name evidence="2" type="ORF">BCR35DRAFT_350582</name>
</gene>
<evidence type="ECO:0000313" key="2">
    <source>
        <dbReference type="EMBL" id="ORY89085.1"/>
    </source>
</evidence>
<dbReference type="PANTHER" id="PTHR34365:SF7">
    <property type="entry name" value="GLYCINE-RICH DOMAIN-CONTAINING PROTEIN 1"/>
    <property type="match status" value="1"/>
</dbReference>
<evidence type="ECO:0000313" key="3">
    <source>
        <dbReference type="Proteomes" id="UP000193467"/>
    </source>
</evidence>
<keyword evidence="3" id="KW-1185">Reference proteome</keyword>
<feature type="region of interest" description="Disordered" evidence="1">
    <location>
        <begin position="518"/>
        <end position="556"/>
    </location>
</feature>
<sequence length="701" mass="75173">MPNKLSRIISSTNTTPPETSAPSYTPQPPPDIDSPPQFTDFPTTFAIKGKHRSQLVDTTTLKKHLRLLGAFHDLKWRVQALQQGLGCTKGLEVDARWGVFVAMAVHRFEMYVERIVKAPAREVDAELPPLDVALVWHSYSLNPRWYREDTMRMHPELDTVNNLLIDRFADSLDPTTFKPIHNQAQINAWKTLTETPFDPFEALASAEGRYVRCPLSSQVVFTPWVTPSGMGYAQQSFSIPSPIDPSFQITHEVLGISKLARDLQILGSTSPPVHHLAGTLFASNEDKYGAKQADIRGERLKKLLITWKSPFFTSDGVQLGEAMEWSLAGARKAMVKQFRGRSGPGLTNTLGAYTRGEQFSLDLTTAVLRQGTFVQKLFDLGWTRPGRFDGDEVLLQRCVARYHAFLDLISSLPSTFCVPTLDIDLAWHSHQLNSSKYRDDTINFVGRFVDHDDKVEENALSTAYDVTARAWQARFNVPYSICGCPLPSEKTSSKLATKLGLKSKPSLSPSVILGLPTSTDDADATHPSSHNSIHLVNHPTAQKARIKREKEREERIKRDEKRVLKGEMNESTVKRSRDTSAHEAAFLYPVPLYPYYGYYGYPVAVGGCAAVGGGYVGGDGNCPGGDQMVAGACAVGAGACGGNGSACGSSSAGGCVAGGCGGGGGGCGGGGGGCGGGGGGGGGGCGGGGGGSAQSSACSMS</sequence>
<name>A0A1Y2G0T7_9BASI</name>
<dbReference type="EMBL" id="MCGR01000007">
    <property type="protein sequence ID" value="ORY89085.1"/>
    <property type="molecule type" value="Genomic_DNA"/>
</dbReference>
<evidence type="ECO:0000256" key="1">
    <source>
        <dbReference type="SAM" id="MobiDB-lite"/>
    </source>
</evidence>
<feature type="compositionally biased region" description="Polar residues" evidence="1">
    <location>
        <begin position="8"/>
        <end position="24"/>
    </location>
</feature>
<protein>
    <submittedName>
        <fullName evidence="2">Uncharacterized protein</fullName>
    </submittedName>
</protein>
<proteinExistence type="predicted"/>
<dbReference type="Proteomes" id="UP000193467">
    <property type="component" value="Unassembled WGS sequence"/>
</dbReference>
<dbReference type="PANTHER" id="PTHR34365">
    <property type="entry name" value="ENOLASE (DUF1399)"/>
    <property type="match status" value="1"/>
</dbReference>
<comment type="caution">
    <text evidence="2">The sequence shown here is derived from an EMBL/GenBank/DDBJ whole genome shotgun (WGS) entry which is preliminary data.</text>
</comment>
<dbReference type="STRING" id="106004.A0A1Y2G0T7"/>
<dbReference type="Pfam" id="PF07173">
    <property type="entry name" value="GRDP-like"/>
    <property type="match status" value="1"/>
</dbReference>
<dbReference type="InParanoid" id="A0A1Y2G0T7"/>
<dbReference type="OrthoDB" id="2684236at2759"/>
<dbReference type="InterPro" id="IPR009836">
    <property type="entry name" value="GRDP-like"/>
</dbReference>